<keyword evidence="2" id="KW-0479">Metal-binding</keyword>
<dbReference type="Proteomes" id="UP001408789">
    <property type="component" value="Unassembled WGS sequence"/>
</dbReference>
<keyword evidence="12" id="KW-1185">Reference proteome</keyword>
<evidence type="ECO:0000256" key="1">
    <source>
        <dbReference type="ARBA" id="ARBA00004123"/>
    </source>
</evidence>
<keyword evidence="6" id="KW-0804">Transcription</keyword>
<keyword evidence="5" id="KW-0805">Transcription regulation</keyword>
<evidence type="ECO:0000256" key="6">
    <source>
        <dbReference type="ARBA" id="ARBA00023163"/>
    </source>
</evidence>
<dbReference type="InterPro" id="IPR052426">
    <property type="entry name" value="Plant_dev_regulator"/>
</dbReference>
<accession>A0AAP0D4E9</accession>
<evidence type="ECO:0000256" key="8">
    <source>
        <dbReference type="PROSITE-ProRule" id="PRU00042"/>
    </source>
</evidence>
<dbReference type="EMBL" id="JBCNJP010000014">
    <property type="protein sequence ID" value="KAK9067566.1"/>
    <property type="molecule type" value="Genomic_DNA"/>
</dbReference>
<keyword evidence="4" id="KW-0862">Zinc</keyword>
<organism evidence="11 12">
    <name type="scientific">Deinandra increscens subsp. villosa</name>
    <dbReference type="NCBI Taxonomy" id="3103831"/>
    <lineage>
        <taxon>Eukaryota</taxon>
        <taxon>Viridiplantae</taxon>
        <taxon>Streptophyta</taxon>
        <taxon>Embryophyta</taxon>
        <taxon>Tracheophyta</taxon>
        <taxon>Spermatophyta</taxon>
        <taxon>Magnoliopsida</taxon>
        <taxon>eudicotyledons</taxon>
        <taxon>Gunneridae</taxon>
        <taxon>Pentapetalae</taxon>
        <taxon>asterids</taxon>
        <taxon>campanulids</taxon>
        <taxon>Asterales</taxon>
        <taxon>Asteraceae</taxon>
        <taxon>Asteroideae</taxon>
        <taxon>Heliantheae alliance</taxon>
        <taxon>Madieae</taxon>
        <taxon>Madiinae</taxon>
        <taxon>Deinandra</taxon>
    </lineage>
</organism>
<evidence type="ECO:0000313" key="12">
    <source>
        <dbReference type="Proteomes" id="UP001408789"/>
    </source>
</evidence>
<feature type="region of interest" description="Disordered" evidence="9">
    <location>
        <begin position="1"/>
        <end position="27"/>
    </location>
</feature>
<dbReference type="AlphaFoldDB" id="A0AAP0D4E9"/>
<dbReference type="PROSITE" id="PS00028">
    <property type="entry name" value="ZINC_FINGER_C2H2_1"/>
    <property type="match status" value="1"/>
</dbReference>
<feature type="region of interest" description="Disordered" evidence="9">
    <location>
        <begin position="133"/>
        <end position="169"/>
    </location>
</feature>
<keyword evidence="3 8" id="KW-0863">Zinc-finger</keyword>
<sequence length="169" mass="19709">MESITMGNIHEDHLKNPVQEDGPQDPDVGAGVRSYECIFCRRGFTTAQALGGHMNIHRKDRAKNRPTYLSNNYYSNKQEEDHNSNLYANHPRYYNPVFARYPQTYNHENNHGLMMKSPASRDEKMMSLSLQFGWSHEHEEDDDEESKRRTRGGCNEDELDLELRLGYDP</sequence>
<dbReference type="InterPro" id="IPR036236">
    <property type="entry name" value="Znf_C2H2_sf"/>
</dbReference>
<evidence type="ECO:0000256" key="3">
    <source>
        <dbReference type="ARBA" id="ARBA00022771"/>
    </source>
</evidence>
<evidence type="ECO:0000256" key="5">
    <source>
        <dbReference type="ARBA" id="ARBA00023015"/>
    </source>
</evidence>
<evidence type="ECO:0000259" key="10">
    <source>
        <dbReference type="PROSITE" id="PS50157"/>
    </source>
</evidence>
<proteinExistence type="predicted"/>
<dbReference type="PROSITE" id="PS50157">
    <property type="entry name" value="ZINC_FINGER_C2H2_2"/>
    <property type="match status" value="1"/>
</dbReference>
<dbReference type="GO" id="GO:0005634">
    <property type="term" value="C:nucleus"/>
    <property type="evidence" value="ECO:0007669"/>
    <property type="project" value="UniProtKB-SubCell"/>
</dbReference>
<evidence type="ECO:0000256" key="2">
    <source>
        <dbReference type="ARBA" id="ARBA00022723"/>
    </source>
</evidence>
<keyword evidence="7" id="KW-0539">Nucleus</keyword>
<comment type="subcellular location">
    <subcellularLocation>
        <location evidence="1">Nucleus</location>
    </subcellularLocation>
</comment>
<dbReference type="PANTHER" id="PTHR45801:SF117">
    <property type="entry name" value="OS07G0417400 PROTEIN"/>
    <property type="match status" value="1"/>
</dbReference>
<gene>
    <name evidence="11" type="ORF">SSX86_011677</name>
</gene>
<protein>
    <recommendedName>
        <fullName evidence="10">C2H2-type domain-containing protein</fullName>
    </recommendedName>
</protein>
<dbReference type="GO" id="GO:0008270">
    <property type="term" value="F:zinc ion binding"/>
    <property type="evidence" value="ECO:0007669"/>
    <property type="project" value="UniProtKB-KW"/>
</dbReference>
<feature type="domain" description="C2H2-type" evidence="10">
    <location>
        <begin position="35"/>
        <end position="62"/>
    </location>
</feature>
<name>A0AAP0D4E9_9ASTR</name>
<dbReference type="PANTHER" id="PTHR45801">
    <property type="entry name" value="OS07G0101800 PROTEIN"/>
    <property type="match status" value="1"/>
</dbReference>
<dbReference type="Gene3D" id="3.30.160.60">
    <property type="entry name" value="Classic Zinc Finger"/>
    <property type="match status" value="1"/>
</dbReference>
<evidence type="ECO:0000313" key="11">
    <source>
        <dbReference type="EMBL" id="KAK9067566.1"/>
    </source>
</evidence>
<reference evidence="11 12" key="1">
    <citation type="submission" date="2024-04" db="EMBL/GenBank/DDBJ databases">
        <title>The reference genome of an endangered Asteraceae, Deinandra increscens subsp. villosa, native to the Central Coast of California.</title>
        <authorList>
            <person name="Guilliams M."/>
            <person name="Hasenstab-Lehman K."/>
            <person name="Meyer R."/>
            <person name="Mcevoy S."/>
        </authorList>
    </citation>
    <scope>NUCLEOTIDE SEQUENCE [LARGE SCALE GENOMIC DNA]</scope>
    <source>
        <tissue evidence="11">Leaf</tissue>
    </source>
</reference>
<comment type="caution">
    <text evidence="11">The sequence shown here is derived from an EMBL/GenBank/DDBJ whole genome shotgun (WGS) entry which is preliminary data.</text>
</comment>
<dbReference type="SUPFAM" id="SSF57667">
    <property type="entry name" value="beta-beta-alpha zinc fingers"/>
    <property type="match status" value="1"/>
</dbReference>
<evidence type="ECO:0000256" key="7">
    <source>
        <dbReference type="ARBA" id="ARBA00023242"/>
    </source>
</evidence>
<evidence type="ECO:0000256" key="9">
    <source>
        <dbReference type="SAM" id="MobiDB-lite"/>
    </source>
</evidence>
<dbReference type="InterPro" id="IPR013087">
    <property type="entry name" value="Znf_C2H2_type"/>
</dbReference>
<evidence type="ECO:0000256" key="4">
    <source>
        <dbReference type="ARBA" id="ARBA00022833"/>
    </source>
</evidence>